<evidence type="ECO:0000256" key="2">
    <source>
        <dbReference type="SAM" id="Phobius"/>
    </source>
</evidence>
<feature type="compositionally biased region" description="Basic and acidic residues" evidence="1">
    <location>
        <begin position="304"/>
        <end position="320"/>
    </location>
</feature>
<comment type="caution">
    <text evidence="3">The sequence shown here is derived from an EMBL/GenBank/DDBJ whole genome shotgun (WGS) entry which is preliminary data.</text>
</comment>
<evidence type="ECO:0000313" key="3">
    <source>
        <dbReference type="EMBL" id="KAJ3660692.1"/>
    </source>
</evidence>
<sequence length="400" mass="45112">MSRKYFIICLVGVFWTVLQTSFHLVFVVFSYYLAICEKRATDENSIFFYLTYLYNSGCSKPELIKDNGNASISAGYLFKFVNKFYFESEVSTTLEEVVEALLKNLDVFPTSAQYSSRTTVFLLCFIILDGAWIVSAVSLLMGTCFGIKESLSLCFYLPWLILTICVSIFDATATVFFTFDIFATTTFSDWLKFVGITQDPPQLSHFSTLPLSITAAPSLTLGSVSARFIVIWITNWICVFFIARATVFAYRESYKNETLNQPRALAESPSRRARVDDPDTSAARIRNWQIFYGSVDAASIRSGKSVESEKHRGSNSKEDIEGQDEVGSPTTNNFYYAFPDVAENVVEIGACLEELRGQLPWSYTQPQEKKETGEERIELDILPKRHLRVKSDSSGSGTEL</sequence>
<feature type="transmembrane region" description="Helical" evidence="2">
    <location>
        <begin position="7"/>
        <end position="34"/>
    </location>
</feature>
<feature type="transmembrane region" description="Helical" evidence="2">
    <location>
        <begin position="229"/>
        <end position="250"/>
    </location>
</feature>
<feature type="transmembrane region" description="Helical" evidence="2">
    <location>
        <begin position="120"/>
        <end position="141"/>
    </location>
</feature>
<evidence type="ECO:0000256" key="1">
    <source>
        <dbReference type="SAM" id="MobiDB-lite"/>
    </source>
</evidence>
<feature type="transmembrane region" description="Helical" evidence="2">
    <location>
        <begin position="153"/>
        <end position="179"/>
    </location>
</feature>
<gene>
    <name evidence="3" type="ORF">Zmor_005130</name>
</gene>
<name>A0AA38INV6_9CUCU</name>
<keyword evidence="2" id="KW-0472">Membrane</keyword>
<evidence type="ECO:0000313" key="4">
    <source>
        <dbReference type="Proteomes" id="UP001168821"/>
    </source>
</evidence>
<protein>
    <submittedName>
        <fullName evidence="3">Uncharacterized protein</fullName>
    </submittedName>
</protein>
<organism evidence="3 4">
    <name type="scientific">Zophobas morio</name>
    <dbReference type="NCBI Taxonomy" id="2755281"/>
    <lineage>
        <taxon>Eukaryota</taxon>
        <taxon>Metazoa</taxon>
        <taxon>Ecdysozoa</taxon>
        <taxon>Arthropoda</taxon>
        <taxon>Hexapoda</taxon>
        <taxon>Insecta</taxon>
        <taxon>Pterygota</taxon>
        <taxon>Neoptera</taxon>
        <taxon>Endopterygota</taxon>
        <taxon>Coleoptera</taxon>
        <taxon>Polyphaga</taxon>
        <taxon>Cucujiformia</taxon>
        <taxon>Tenebrionidae</taxon>
        <taxon>Zophobas</taxon>
    </lineage>
</organism>
<feature type="region of interest" description="Disordered" evidence="1">
    <location>
        <begin position="303"/>
        <end position="328"/>
    </location>
</feature>
<dbReference type="EMBL" id="JALNTZ010000002">
    <property type="protein sequence ID" value="KAJ3660692.1"/>
    <property type="molecule type" value="Genomic_DNA"/>
</dbReference>
<keyword evidence="4" id="KW-1185">Reference proteome</keyword>
<keyword evidence="2" id="KW-1133">Transmembrane helix</keyword>
<reference evidence="3" key="1">
    <citation type="journal article" date="2023" name="G3 (Bethesda)">
        <title>Whole genome assemblies of Zophobas morio and Tenebrio molitor.</title>
        <authorList>
            <person name="Kaur S."/>
            <person name="Stinson S.A."/>
            <person name="diCenzo G.C."/>
        </authorList>
    </citation>
    <scope>NUCLEOTIDE SEQUENCE</scope>
    <source>
        <strain evidence="3">QUZm001</strain>
    </source>
</reference>
<keyword evidence="2" id="KW-0812">Transmembrane</keyword>
<dbReference type="Proteomes" id="UP001168821">
    <property type="component" value="Unassembled WGS sequence"/>
</dbReference>
<accession>A0AA38INV6</accession>
<dbReference type="AlphaFoldDB" id="A0AA38INV6"/>
<proteinExistence type="predicted"/>